<sequence>MPLEIRELVIKVTIEEHPPQATHHTGVKDLQALKDKIVRECMDKLITSIENLPAR</sequence>
<gene>
    <name evidence="1" type="ORF">SAMN05660461_0284</name>
</gene>
<dbReference type="InterPro" id="IPR045459">
    <property type="entry name" value="DUF5908"/>
</dbReference>
<keyword evidence="2" id="KW-1185">Reference proteome</keyword>
<dbReference type="AlphaFoldDB" id="A0A1T5N4T3"/>
<dbReference type="EMBL" id="FUZZ01000001">
    <property type="protein sequence ID" value="SKC95199.1"/>
    <property type="molecule type" value="Genomic_DNA"/>
</dbReference>
<dbReference type="RefSeq" id="WP_159454144.1">
    <property type="nucleotide sequence ID" value="NZ_FUZZ01000001.1"/>
</dbReference>
<dbReference type="Proteomes" id="UP000190166">
    <property type="component" value="Unassembled WGS sequence"/>
</dbReference>
<dbReference type="Pfam" id="PF19265">
    <property type="entry name" value="DUF5908"/>
    <property type="match status" value="1"/>
</dbReference>
<name>A0A1T5N4T3_9BACT</name>
<dbReference type="STRING" id="393003.SAMN05660461_0284"/>
<proteinExistence type="predicted"/>
<evidence type="ECO:0000313" key="1">
    <source>
        <dbReference type="EMBL" id="SKC95199.1"/>
    </source>
</evidence>
<evidence type="ECO:0000313" key="2">
    <source>
        <dbReference type="Proteomes" id="UP000190166"/>
    </source>
</evidence>
<accession>A0A1T5N4T3</accession>
<protein>
    <submittedName>
        <fullName evidence="1">Uncharacterized protein</fullName>
    </submittedName>
</protein>
<organism evidence="1 2">
    <name type="scientific">Chitinophaga ginsengisegetis</name>
    <dbReference type="NCBI Taxonomy" id="393003"/>
    <lineage>
        <taxon>Bacteria</taxon>
        <taxon>Pseudomonadati</taxon>
        <taxon>Bacteroidota</taxon>
        <taxon>Chitinophagia</taxon>
        <taxon>Chitinophagales</taxon>
        <taxon>Chitinophagaceae</taxon>
        <taxon>Chitinophaga</taxon>
    </lineage>
</organism>
<reference evidence="1 2" key="1">
    <citation type="submission" date="2017-02" db="EMBL/GenBank/DDBJ databases">
        <authorList>
            <person name="Peterson S.W."/>
        </authorList>
    </citation>
    <scope>NUCLEOTIDE SEQUENCE [LARGE SCALE GENOMIC DNA]</scope>
    <source>
        <strain evidence="1 2">DSM 18108</strain>
    </source>
</reference>